<accession>A0A0E9SWR4</accession>
<reference evidence="1" key="1">
    <citation type="submission" date="2014-11" db="EMBL/GenBank/DDBJ databases">
        <authorList>
            <person name="Amaro Gonzalez C."/>
        </authorList>
    </citation>
    <scope>NUCLEOTIDE SEQUENCE</scope>
</reference>
<organism evidence="1">
    <name type="scientific">Anguilla anguilla</name>
    <name type="common">European freshwater eel</name>
    <name type="synonym">Muraena anguilla</name>
    <dbReference type="NCBI Taxonomy" id="7936"/>
    <lineage>
        <taxon>Eukaryota</taxon>
        <taxon>Metazoa</taxon>
        <taxon>Chordata</taxon>
        <taxon>Craniata</taxon>
        <taxon>Vertebrata</taxon>
        <taxon>Euteleostomi</taxon>
        <taxon>Actinopterygii</taxon>
        <taxon>Neopterygii</taxon>
        <taxon>Teleostei</taxon>
        <taxon>Anguilliformes</taxon>
        <taxon>Anguillidae</taxon>
        <taxon>Anguilla</taxon>
    </lineage>
</organism>
<proteinExistence type="predicted"/>
<dbReference type="AlphaFoldDB" id="A0A0E9SWR4"/>
<reference evidence="1" key="2">
    <citation type="journal article" date="2015" name="Fish Shellfish Immunol.">
        <title>Early steps in the European eel (Anguilla anguilla)-Vibrio vulnificus interaction in the gills: Role of the RtxA13 toxin.</title>
        <authorList>
            <person name="Callol A."/>
            <person name="Pajuelo D."/>
            <person name="Ebbesson L."/>
            <person name="Teles M."/>
            <person name="MacKenzie S."/>
            <person name="Amaro C."/>
        </authorList>
    </citation>
    <scope>NUCLEOTIDE SEQUENCE</scope>
</reference>
<sequence length="47" mass="5570">MCNRNHFRKSTPAVICIKCKQNRELNLGVPLFKQLPWCYTDLYICPI</sequence>
<dbReference type="EMBL" id="GBXM01062808">
    <property type="protein sequence ID" value="JAH45769.1"/>
    <property type="molecule type" value="Transcribed_RNA"/>
</dbReference>
<evidence type="ECO:0000313" key="1">
    <source>
        <dbReference type="EMBL" id="JAH45769.1"/>
    </source>
</evidence>
<name>A0A0E9SWR4_ANGAN</name>
<protein>
    <submittedName>
        <fullName evidence="1">Uncharacterized protein</fullName>
    </submittedName>
</protein>